<dbReference type="Gene3D" id="1.10.287.470">
    <property type="entry name" value="Helix hairpin bin"/>
    <property type="match status" value="1"/>
</dbReference>
<feature type="signal peptide" evidence="5">
    <location>
        <begin position="1"/>
        <end position="26"/>
    </location>
</feature>
<feature type="coiled-coil region" evidence="4">
    <location>
        <begin position="101"/>
        <end position="166"/>
    </location>
</feature>
<protein>
    <submittedName>
        <fullName evidence="9">Efflux RND transporter periplasmic adaptor subunit</fullName>
    </submittedName>
</protein>
<feature type="chain" id="PRO_5045936495" evidence="5">
    <location>
        <begin position="27"/>
        <end position="363"/>
    </location>
</feature>
<gene>
    <name evidence="9" type="ORF">N8A98_13385</name>
</gene>
<evidence type="ECO:0000256" key="3">
    <source>
        <dbReference type="ARBA" id="ARBA00022448"/>
    </source>
</evidence>
<sequence>MMASLRLGLSATLIALLLTACGQAPEAPVAEPLRPVLTTDVTLATSQTIGPFVGSVEPRHETTLSFQSAGRVLTRDVGLGDSVTKGQILATLDASVQAFQVETAQANLASARAQFNNLSAAEARVRQLVSTNTAAQAQLDAATTARQTAQAQLDQAQANVTRAQDQLGYAQIVADADGVVVSTGAEVGQVVSAGQTVLTMARPDQRDAVFDLPESLAATLKVGDAIAVATTDAIGAQTNGIVREIAPSASATARLRRVRLTLDAPSDVFRLGTTVEAVVTRQLDQPLAQIPLTAVLGGGDAAKVWVLDPAAGTVATRPVTIASRTASTAAISAGLAEGDRVVTAGINSLSEGQKVLVSEGNPE</sequence>
<dbReference type="PROSITE" id="PS51257">
    <property type="entry name" value="PROKAR_LIPOPROTEIN"/>
    <property type="match status" value="1"/>
</dbReference>
<evidence type="ECO:0000313" key="9">
    <source>
        <dbReference type="EMBL" id="UXN68264.1"/>
    </source>
</evidence>
<dbReference type="SUPFAM" id="SSF111369">
    <property type="entry name" value="HlyD-like secretion proteins"/>
    <property type="match status" value="1"/>
</dbReference>
<evidence type="ECO:0000259" key="7">
    <source>
        <dbReference type="Pfam" id="PF25954"/>
    </source>
</evidence>
<reference evidence="9 10" key="1">
    <citation type="submission" date="2022-09" db="EMBL/GenBank/DDBJ databases">
        <title>Interaction between co-microsymbionts with complementary sets of symbiotic genes in legume-rhizobium systems.</title>
        <authorList>
            <person name="Safronova V."/>
            <person name="Sazanova A."/>
            <person name="Afonin A."/>
            <person name="Chirak E."/>
        </authorList>
    </citation>
    <scope>NUCLEOTIDE SEQUENCE [LARGE SCALE GENOMIC DNA]</scope>
    <source>
        <strain evidence="9 10">A18/4-1</strain>
    </source>
</reference>
<organism evidence="9 10">
    <name type="scientific">Devosia neptuniae</name>
    <dbReference type="NCBI Taxonomy" id="191302"/>
    <lineage>
        <taxon>Bacteria</taxon>
        <taxon>Pseudomonadati</taxon>
        <taxon>Pseudomonadota</taxon>
        <taxon>Alphaproteobacteria</taxon>
        <taxon>Hyphomicrobiales</taxon>
        <taxon>Devosiaceae</taxon>
        <taxon>Devosia</taxon>
    </lineage>
</organism>
<dbReference type="EMBL" id="CP104965">
    <property type="protein sequence ID" value="UXN68264.1"/>
    <property type="molecule type" value="Genomic_DNA"/>
</dbReference>
<dbReference type="InterPro" id="IPR058625">
    <property type="entry name" value="MdtA-like_BSH"/>
</dbReference>
<dbReference type="InterPro" id="IPR058792">
    <property type="entry name" value="Beta-barrel_RND_2"/>
</dbReference>
<name>A0ABY6C7Z7_9HYPH</name>
<proteinExistence type="inferred from homology"/>
<keyword evidence="3" id="KW-0813">Transport</keyword>
<dbReference type="InterPro" id="IPR058627">
    <property type="entry name" value="MdtA-like_C"/>
</dbReference>
<feature type="domain" description="Multidrug resistance protein MdtA-like C-terminal permuted SH3" evidence="8">
    <location>
        <begin position="290"/>
        <end position="347"/>
    </location>
</feature>
<evidence type="ECO:0000259" key="8">
    <source>
        <dbReference type="Pfam" id="PF25967"/>
    </source>
</evidence>
<keyword evidence="4" id="KW-0175">Coiled coil</keyword>
<dbReference type="RefSeq" id="WP_262166016.1">
    <property type="nucleotide sequence ID" value="NZ_CP104965.1"/>
</dbReference>
<keyword evidence="5" id="KW-0732">Signal</keyword>
<evidence type="ECO:0000256" key="4">
    <source>
        <dbReference type="SAM" id="Coils"/>
    </source>
</evidence>
<accession>A0ABY6C7Z7</accession>
<evidence type="ECO:0000256" key="1">
    <source>
        <dbReference type="ARBA" id="ARBA00004196"/>
    </source>
</evidence>
<feature type="domain" description="Multidrug resistance protein MdtA-like barrel-sandwich hybrid" evidence="6">
    <location>
        <begin position="67"/>
        <end position="196"/>
    </location>
</feature>
<dbReference type="Pfam" id="PF25954">
    <property type="entry name" value="Beta-barrel_RND_2"/>
    <property type="match status" value="1"/>
</dbReference>
<dbReference type="InterPro" id="IPR006143">
    <property type="entry name" value="RND_pump_MFP"/>
</dbReference>
<dbReference type="Gene3D" id="2.40.30.170">
    <property type="match status" value="1"/>
</dbReference>
<evidence type="ECO:0000256" key="5">
    <source>
        <dbReference type="SAM" id="SignalP"/>
    </source>
</evidence>
<dbReference type="Pfam" id="PF25917">
    <property type="entry name" value="BSH_RND"/>
    <property type="match status" value="1"/>
</dbReference>
<dbReference type="Pfam" id="PF25967">
    <property type="entry name" value="RND-MFP_C"/>
    <property type="match status" value="1"/>
</dbReference>
<dbReference type="Proteomes" id="UP001061862">
    <property type="component" value="Chromosome"/>
</dbReference>
<evidence type="ECO:0000259" key="6">
    <source>
        <dbReference type="Pfam" id="PF25917"/>
    </source>
</evidence>
<keyword evidence="10" id="KW-1185">Reference proteome</keyword>
<comment type="similarity">
    <text evidence="2">Belongs to the membrane fusion protein (MFP) (TC 8.A.1) family.</text>
</comment>
<evidence type="ECO:0000313" key="10">
    <source>
        <dbReference type="Proteomes" id="UP001061862"/>
    </source>
</evidence>
<comment type="subcellular location">
    <subcellularLocation>
        <location evidence="1">Cell envelope</location>
    </subcellularLocation>
</comment>
<dbReference type="PANTHER" id="PTHR30469:SF15">
    <property type="entry name" value="HLYD FAMILY OF SECRETION PROTEINS"/>
    <property type="match status" value="1"/>
</dbReference>
<dbReference type="PANTHER" id="PTHR30469">
    <property type="entry name" value="MULTIDRUG RESISTANCE PROTEIN MDTA"/>
    <property type="match status" value="1"/>
</dbReference>
<dbReference type="Gene3D" id="2.40.420.20">
    <property type="match status" value="1"/>
</dbReference>
<dbReference type="NCBIfam" id="TIGR01730">
    <property type="entry name" value="RND_mfp"/>
    <property type="match status" value="1"/>
</dbReference>
<dbReference type="Gene3D" id="2.40.50.100">
    <property type="match status" value="1"/>
</dbReference>
<evidence type="ECO:0000256" key="2">
    <source>
        <dbReference type="ARBA" id="ARBA00009477"/>
    </source>
</evidence>
<feature type="domain" description="CusB-like beta-barrel" evidence="7">
    <location>
        <begin position="210"/>
        <end position="280"/>
    </location>
</feature>